<evidence type="ECO:0000259" key="3">
    <source>
        <dbReference type="PROSITE" id="PS50801"/>
    </source>
</evidence>
<dbReference type="PANTHER" id="PTHR33495">
    <property type="entry name" value="ANTI-SIGMA FACTOR ANTAGONIST TM_1081-RELATED-RELATED"/>
    <property type="match status" value="1"/>
</dbReference>
<dbReference type="NCBIfam" id="TIGR00377">
    <property type="entry name" value="ant_ant_sig"/>
    <property type="match status" value="1"/>
</dbReference>
<dbReference type="AlphaFoldDB" id="A0A2S6GCR6"/>
<dbReference type="Proteomes" id="UP000239203">
    <property type="component" value="Unassembled WGS sequence"/>
</dbReference>
<dbReference type="InterPro" id="IPR002645">
    <property type="entry name" value="STAS_dom"/>
</dbReference>
<dbReference type="RefSeq" id="WP_104483330.1">
    <property type="nucleotide sequence ID" value="NZ_CP154825.1"/>
</dbReference>
<dbReference type="CDD" id="cd07043">
    <property type="entry name" value="STAS_anti-anti-sigma_factors"/>
    <property type="match status" value="1"/>
</dbReference>
<dbReference type="Pfam" id="PF01740">
    <property type="entry name" value="STAS"/>
    <property type="match status" value="1"/>
</dbReference>
<keyword evidence="5" id="KW-1185">Reference proteome</keyword>
<evidence type="ECO:0000256" key="2">
    <source>
        <dbReference type="RuleBase" id="RU003749"/>
    </source>
</evidence>
<evidence type="ECO:0000313" key="4">
    <source>
        <dbReference type="EMBL" id="PPK62070.1"/>
    </source>
</evidence>
<sequence length="117" mass="12106">MNTLLTTVLDRSPGWDAVRARGEVDLGTVPVLRDALLSALDVDPSPGLLVVDLTGVSFMGSVGLTVLVEAGERATSLERDLIVVATPGGVVRRAIEITGLDQALAIADDVDQATAGR</sequence>
<dbReference type="OrthoDB" id="3576811at2"/>
<evidence type="ECO:0000313" key="5">
    <source>
        <dbReference type="Proteomes" id="UP000239203"/>
    </source>
</evidence>
<evidence type="ECO:0000256" key="1">
    <source>
        <dbReference type="ARBA" id="ARBA00009013"/>
    </source>
</evidence>
<dbReference type="EMBL" id="PTIX01000037">
    <property type="protein sequence ID" value="PPK62070.1"/>
    <property type="molecule type" value="Genomic_DNA"/>
</dbReference>
<comment type="caution">
    <text evidence="4">The sequence shown here is derived from an EMBL/GenBank/DDBJ whole genome shotgun (WGS) entry which is preliminary data.</text>
</comment>
<name>A0A2S6GCR6_9PSEU</name>
<dbReference type="InterPro" id="IPR003658">
    <property type="entry name" value="Anti-sigma_ant"/>
</dbReference>
<reference evidence="4 5" key="1">
    <citation type="submission" date="2018-02" db="EMBL/GenBank/DDBJ databases">
        <title>Genomic Encyclopedia of Archaeal and Bacterial Type Strains, Phase II (KMG-II): from individual species to whole genera.</title>
        <authorList>
            <person name="Goeker M."/>
        </authorList>
    </citation>
    <scope>NUCLEOTIDE SEQUENCE [LARGE SCALE GENOMIC DNA]</scope>
    <source>
        <strain evidence="4 5">YU 961-1</strain>
    </source>
</reference>
<dbReference type="PANTHER" id="PTHR33495:SF2">
    <property type="entry name" value="ANTI-SIGMA FACTOR ANTAGONIST TM_1081-RELATED"/>
    <property type="match status" value="1"/>
</dbReference>
<organism evidence="4 5">
    <name type="scientific">Actinokineospora auranticolor</name>
    <dbReference type="NCBI Taxonomy" id="155976"/>
    <lineage>
        <taxon>Bacteria</taxon>
        <taxon>Bacillati</taxon>
        <taxon>Actinomycetota</taxon>
        <taxon>Actinomycetes</taxon>
        <taxon>Pseudonocardiales</taxon>
        <taxon>Pseudonocardiaceae</taxon>
        <taxon>Actinokineospora</taxon>
    </lineage>
</organism>
<feature type="domain" description="STAS" evidence="3">
    <location>
        <begin position="5"/>
        <end position="117"/>
    </location>
</feature>
<accession>A0A2S6GCR6</accession>
<comment type="similarity">
    <text evidence="1 2">Belongs to the anti-sigma-factor antagonist family.</text>
</comment>
<dbReference type="PROSITE" id="PS50801">
    <property type="entry name" value="STAS"/>
    <property type="match status" value="1"/>
</dbReference>
<dbReference type="SUPFAM" id="SSF52091">
    <property type="entry name" value="SpoIIaa-like"/>
    <property type="match status" value="1"/>
</dbReference>
<proteinExistence type="inferred from homology"/>
<dbReference type="GO" id="GO:0043856">
    <property type="term" value="F:anti-sigma factor antagonist activity"/>
    <property type="evidence" value="ECO:0007669"/>
    <property type="project" value="InterPro"/>
</dbReference>
<gene>
    <name evidence="4" type="ORF">CLV40_13740</name>
</gene>
<dbReference type="Gene3D" id="3.30.750.24">
    <property type="entry name" value="STAS domain"/>
    <property type="match status" value="1"/>
</dbReference>
<protein>
    <recommendedName>
        <fullName evidence="2">Anti-sigma factor antagonist</fullName>
    </recommendedName>
</protein>
<dbReference type="InterPro" id="IPR036513">
    <property type="entry name" value="STAS_dom_sf"/>
</dbReference>